<dbReference type="PROSITE" id="PS50125">
    <property type="entry name" value="GUANYLATE_CYCLASE_2"/>
    <property type="match status" value="1"/>
</dbReference>
<dbReference type="SUPFAM" id="SSF55073">
    <property type="entry name" value="Nucleotide cyclase"/>
    <property type="match status" value="1"/>
</dbReference>
<name>A0A7K0DB66_9NOCA</name>
<dbReference type="OrthoDB" id="310836at2"/>
<dbReference type="Gene3D" id="3.30.70.1230">
    <property type="entry name" value="Nucleotide cyclase"/>
    <property type="match status" value="1"/>
</dbReference>
<dbReference type="GO" id="GO:0009190">
    <property type="term" value="P:cyclic nucleotide biosynthetic process"/>
    <property type="evidence" value="ECO:0007669"/>
    <property type="project" value="InterPro"/>
</dbReference>
<gene>
    <name evidence="3" type="ORF">NRB20_61610</name>
</gene>
<dbReference type="InterPro" id="IPR050697">
    <property type="entry name" value="Adenylyl/Guanylyl_Cyclase_3/4"/>
</dbReference>
<sequence length="350" mass="37961">MDRAELSILVQSVVEPYLLDGPRQYDRAEVVRKSGVPQELSGRLWLALGFAADPDGTAIEYTDADVAAARDFRSLDALSATDARRQSAAVRTMGQSMARLAEWQVDLVVEEIINRIASITAQDPELDPQRVAMEATDEVVTTLQRLQAYAWRRHLAAALARSLGSDGAGESVRDLAVGFADMVGYTRLTRHLDRDELSDLLETFETVTTGAITANGGWVIKNVGDEVMFAAETAGVGARIALDIQTAAADRTERGESDATTMPELRVGLAYGQVLQRFGDLYGSTVNIAARLTGVARPGTVLIDDGAATQLSGQSEFAMRHLRSVRVRGISRLRSHVLRRNGRGRYAADS</sequence>
<dbReference type="AlphaFoldDB" id="A0A7K0DB66"/>
<dbReference type="InterPro" id="IPR001054">
    <property type="entry name" value="A/G_cyclase"/>
</dbReference>
<proteinExistence type="inferred from homology"/>
<dbReference type="PANTHER" id="PTHR43081:SF1">
    <property type="entry name" value="ADENYLATE CYCLASE, TERMINAL-DIFFERENTIATION SPECIFIC"/>
    <property type="match status" value="1"/>
</dbReference>
<evidence type="ECO:0000313" key="3">
    <source>
        <dbReference type="EMBL" id="MQY23035.1"/>
    </source>
</evidence>
<protein>
    <recommendedName>
        <fullName evidence="2">Guanylate cyclase domain-containing protein</fullName>
    </recommendedName>
</protein>
<dbReference type="PANTHER" id="PTHR43081">
    <property type="entry name" value="ADENYLATE CYCLASE, TERMINAL-DIFFERENTIATION SPECIFIC-RELATED"/>
    <property type="match status" value="1"/>
</dbReference>
<comment type="caution">
    <text evidence="3">The sequence shown here is derived from an EMBL/GenBank/DDBJ whole genome shotgun (WGS) entry which is preliminary data.</text>
</comment>
<keyword evidence="4" id="KW-1185">Reference proteome</keyword>
<evidence type="ECO:0000256" key="1">
    <source>
        <dbReference type="ARBA" id="ARBA00005381"/>
    </source>
</evidence>
<organism evidence="3 4">
    <name type="scientific">Nocardia macrotermitis</name>
    <dbReference type="NCBI Taxonomy" id="2585198"/>
    <lineage>
        <taxon>Bacteria</taxon>
        <taxon>Bacillati</taxon>
        <taxon>Actinomycetota</taxon>
        <taxon>Actinomycetes</taxon>
        <taxon>Mycobacteriales</taxon>
        <taxon>Nocardiaceae</taxon>
        <taxon>Nocardia</taxon>
    </lineage>
</organism>
<feature type="domain" description="Guanylate cyclase" evidence="2">
    <location>
        <begin position="176"/>
        <end position="293"/>
    </location>
</feature>
<comment type="similarity">
    <text evidence="1">Belongs to the adenylyl cyclase class-3 family.</text>
</comment>
<evidence type="ECO:0000313" key="4">
    <source>
        <dbReference type="Proteomes" id="UP000438448"/>
    </source>
</evidence>
<dbReference type="Pfam" id="PF00211">
    <property type="entry name" value="Guanylate_cyc"/>
    <property type="match status" value="1"/>
</dbReference>
<reference evidence="3 4" key="1">
    <citation type="submission" date="2019-10" db="EMBL/GenBank/DDBJ databases">
        <title>Nocardia macrotermitis sp. nov. and Nocardia aurantia sp. nov., isolated from the gut of fungus growing-termite Macrotermes natalensis.</title>
        <authorList>
            <person name="Benndorf R."/>
            <person name="Schwitalla J."/>
            <person name="Martin K."/>
            <person name="De Beer W."/>
            <person name="Kaster A.-K."/>
            <person name="Vollmers J."/>
            <person name="Poulsen M."/>
            <person name="Beemelmanns C."/>
        </authorList>
    </citation>
    <scope>NUCLEOTIDE SEQUENCE [LARGE SCALE GENOMIC DNA]</scope>
    <source>
        <strain evidence="3 4">RB20</strain>
    </source>
</reference>
<dbReference type="EMBL" id="WEGK01000016">
    <property type="protein sequence ID" value="MQY23035.1"/>
    <property type="molecule type" value="Genomic_DNA"/>
</dbReference>
<dbReference type="CDD" id="cd07302">
    <property type="entry name" value="CHD"/>
    <property type="match status" value="1"/>
</dbReference>
<dbReference type="Proteomes" id="UP000438448">
    <property type="component" value="Unassembled WGS sequence"/>
</dbReference>
<accession>A0A7K0DB66</accession>
<evidence type="ECO:0000259" key="2">
    <source>
        <dbReference type="PROSITE" id="PS50125"/>
    </source>
</evidence>
<dbReference type="RefSeq" id="WP_153414825.1">
    <property type="nucleotide sequence ID" value="NZ_WEGK01000016.1"/>
</dbReference>
<dbReference type="InterPro" id="IPR029787">
    <property type="entry name" value="Nucleotide_cyclase"/>
</dbReference>
<dbReference type="GO" id="GO:0035556">
    <property type="term" value="P:intracellular signal transduction"/>
    <property type="evidence" value="ECO:0007669"/>
    <property type="project" value="InterPro"/>
</dbReference>
<dbReference type="GO" id="GO:0004016">
    <property type="term" value="F:adenylate cyclase activity"/>
    <property type="evidence" value="ECO:0007669"/>
    <property type="project" value="UniProtKB-ARBA"/>
</dbReference>